<accession>A0ABV6JNZ7</accession>
<dbReference type="Gene3D" id="3.40.1080.10">
    <property type="entry name" value="Glutaconate Coenzyme A-transferase"/>
    <property type="match status" value="2"/>
</dbReference>
<evidence type="ECO:0000256" key="3">
    <source>
        <dbReference type="PIRNR" id="PIRNR000858"/>
    </source>
</evidence>
<gene>
    <name evidence="4" type="ORF">ACFFGY_02120</name>
</gene>
<dbReference type="InterPro" id="IPR014388">
    <property type="entry name" value="3-oxoacid_CoA-transferase"/>
</dbReference>
<comment type="similarity">
    <text evidence="1 3">Belongs to the 3-oxoacid CoA-transferase family.</text>
</comment>
<proteinExistence type="inferred from homology"/>
<dbReference type="InterPro" id="IPR004165">
    <property type="entry name" value="CoA_trans_fam_I"/>
</dbReference>
<reference evidence="4 5" key="1">
    <citation type="submission" date="2024-09" db="EMBL/GenBank/DDBJ databases">
        <authorList>
            <person name="Sun Q."/>
            <person name="Mori K."/>
        </authorList>
    </citation>
    <scope>NUCLEOTIDE SEQUENCE [LARGE SCALE GENOMIC DNA]</scope>
    <source>
        <strain evidence="4 5">TBRC 5777</strain>
    </source>
</reference>
<dbReference type="SUPFAM" id="SSF100950">
    <property type="entry name" value="NagB/RpiA/CoA transferase-like"/>
    <property type="match status" value="2"/>
</dbReference>
<comment type="function">
    <text evidence="3">CoA transferase having broad substrate specificity for short-chain acyl-CoA thioesters with the activity decreasing when the length of the carboxylic acid chain exceeds four carbons.</text>
</comment>
<evidence type="ECO:0000313" key="5">
    <source>
        <dbReference type="Proteomes" id="UP001589865"/>
    </source>
</evidence>
<keyword evidence="5" id="KW-1185">Reference proteome</keyword>
<evidence type="ECO:0000256" key="1">
    <source>
        <dbReference type="ARBA" id="ARBA00007154"/>
    </source>
</evidence>
<dbReference type="PANTHER" id="PTHR43293">
    <property type="entry name" value="ACETATE COA-TRANSFERASE YDIF"/>
    <property type="match status" value="1"/>
</dbReference>
<comment type="catalytic activity">
    <reaction evidence="3">
        <text>an acyl-CoA + acetate = a carboxylate + acetyl-CoA</text>
        <dbReference type="Rhea" id="RHEA:13381"/>
        <dbReference type="ChEBI" id="CHEBI:29067"/>
        <dbReference type="ChEBI" id="CHEBI:30089"/>
        <dbReference type="ChEBI" id="CHEBI:57288"/>
        <dbReference type="ChEBI" id="CHEBI:58342"/>
        <dbReference type="EC" id="2.8.3.8"/>
    </reaction>
</comment>
<dbReference type="Pfam" id="PF01144">
    <property type="entry name" value="CoA_trans"/>
    <property type="match status" value="1"/>
</dbReference>
<dbReference type="RefSeq" id="WP_377042717.1">
    <property type="nucleotide sequence ID" value="NZ_JBHLUN010000002.1"/>
</dbReference>
<dbReference type="EMBL" id="JBHLUN010000002">
    <property type="protein sequence ID" value="MFC0407027.1"/>
    <property type="molecule type" value="Genomic_DNA"/>
</dbReference>
<keyword evidence="2 3" id="KW-0808">Transferase</keyword>
<comment type="caution">
    <text evidence="4">The sequence shown here is derived from an EMBL/GenBank/DDBJ whole genome shotgun (WGS) entry which is preliminary data.</text>
</comment>
<dbReference type="Proteomes" id="UP001589865">
    <property type="component" value="Unassembled WGS sequence"/>
</dbReference>
<sequence>MSAIGPRQVSADEAAALIRDGDFLIVGGNGGTGVPEAVIEAVERRFLAGQGPHDLTLFHVTGLGATTEHGMCHFVHRGLVRRVIGGHYGPQVPFMALIDNNEIEAYNFPQGVMTGLCRAMASNQPGVLTHVGLETYMDPRLGGGRMNPRTEEQLVELVTLPDRERGMREWLLYRVPGVPKIAIIRGTTADEDGYVSMEHEATTREELSIAQAVRNAGGIVICQVERLARRGTLHPQMVKIPGYLIDFIVVDPNQMQTFGTRFDPSRCGETRVPTSSILPDPMSERRVMARRAAFELRPGDVVNLGVGVSAMIPNVAAEEGIEDLITLTVEAGVIGGVPGHAREFGTAVNPRAILDQGYQFDFYDGGGLSCAFLSFAEVDAEGNVNVTRFGNRFAGAGGFINITQNTRRLVFSGTLTGGGLDVAVTAGGPEIRCEGRLRKFVRVVDQVSFSGHLARSKGQEVTFVTERAVFQLAAEGVVLTELAPGLRLQEDVLDRMDFAPLVSPAVKPMDERLFRPGPMGLRDGFLLQAARAKVAR</sequence>
<dbReference type="GO" id="GO:0016740">
    <property type="term" value="F:transferase activity"/>
    <property type="evidence" value="ECO:0007669"/>
    <property type="project" value="UniProtKB-KW"/>
</dbReference>
<name>A0ABV6JNZ7_9PROT</name>
<evidence type="ECO:0000256" key="2">
    <source>
        <dbReference type="ARBA" id="ARBA00022679"/>
    </source>
</evidence>
<dbReference type="PANTHER" id="PTHR43293:SF1">
    <property type="entry name" value="ACETATE COA-TRANSFERASE YDIF"/>
    <property type="match status" value="1"/>
</dbReference>
<evidence type="ECO:0000313" key="4">
    <source>
        <dbReference type="EMBL" id="MFC0407027.1"/>
    </source>
</evidence>
<dbReference type="InterPro" id="IPR037171">
    <property type="entry name" value="NagB/RpiA_transferase-like"/>
</dbReference>
<protein>
    <recommendedName>
        <fullName evidence="3">Acetate CoA-transferase YdiF</fullName>
        <ecNumber evidence="3">2.8.3.8</ecNumber>
    </recommendedName>
</protein>
<dbReference type="PIRSF" id="PIRSF000858">
    <property type="entry name" value="SCOT-t"/>
    <property type="match status" value="1"/>
</dbReference>
<dbReference type="EC" id="2.8.3.8" evidence="3"/>
<dbReference type="SMART" id="SM00882">
    <property type="entry name" value="CoA_trans"/>
    <property type="match status" value="1"/>
</dbReference>
<organism evidence="4 5">
    <name type="scientific">Roseomonas elaeocarpi</name>
    <dbReference type="NCBI Taxonomy" id="907779"/>
    <lineage>
        <taxon>Bacteria</taxon>
        <taxon>Pseudomonadati</taxon>
        <taxon>Pseudomonadota</taxon>
        <taxon>Alphaproteobacteria</taxon>
        <taxon>Acetobacterales</taxon>
        <taxon>Roseomonadaceae</taxon>
        <taxon>Roseomonas</taxon>
    </lineage>
</organism>